<dbReference type="InterPro" id="IPR050625">
    <property type="entry name" value="ParA/MinD_ATPase"/>
</dbReference>
<dbReference type="Gene3D" id="3.40.50.300">
    <property type="entry name" value="P-loop containing nucleotide triphosphate hydrolases"/>
    <property type="match status" value="1"/>
</dbReference>
<gene>
    <name evidence="2" type="ORF">L21TH_0462</name>
</gene>
<dbReference type="Pfam" id="PF13614">
    <property type="entry name" value="AAA_31"/>
    <property type="match status" value="1"/>
</dbReference>
<dbReference type="RefSeq" id="WP_006308152.1">
    <property type="nucleotide sequence ID" value="NZ_ARZA01000058.1"/>
</dbReference>
<dbReference type="PANTHER" id="PTHR43384">
    <property type="entry name" value="SEPTUM SITE-DETERMINING PROTEIN MIND HOMOLOG, CHLOROPLASTIC-RELATED"/>
    <property type="match status" value="1"/>
</dbReference>
<evidence type="ECO:0000313" key="3">
    <source>
        <dbReference type="Proteomes" id="UP000013378"/>
    </source>
</evidence>
<dbReference type="OrthoDB" id="1729641at2"/>
<evidence type="ECO:0000259" key="1">
    <source>
        <dbReference type="Pfam" id="PF13614"/>
    </source>
</evidence>
<keyword evidence="3" id="KW-1185">Reference proteome</keyword>
<name>R1CGI8_9FIRM</name>
<dbReference type="GO" id="GO:0051782">
    <property type="term" value="P:negative regulation of cell division"/>
    <property type="evidence" value="ECO:0007669"/>
    <property type="project" value="TreeGrafter"/>
</dbReference>
<feature type="domain" description="AAA" evidence="1">
    <location>
        <begin position="123"/>
        <end position="268"/>
    </location>
</feature>
<dbReference type="GO" id="GO:0016887">
    <property type="term" value="F:ATP hydrolysis activity"/>
    <property type="evidence" value="ECO:0007669"/>
    <property type="project" value="TreeGrafter"/>
</dbReference>
<dbReference type="eggNOG" id="COG4963">
    <property type="taxonomic scope" value="Bacteria"/>
</dbReference>
<accession>R1CGI8</accession>
<dbReference type="GO" id="GO:0005829">
    <property type="term" value="C:cytosol"/>
    <property type="evidence" value="ECO:0007669"/>
    <property type="project" value="TreeGrafter"/>
</dbReference>
<reference evidence="2 3" key="1">
    <citation type="journal article" date="2015" name="Geomicrobiol. J.">
        <title>Caldisalinibacter kiritimatiensis gen. nov., sp. nov., a moderately thermohalophilic thiosulfate-reducing bacterium from a hypersaline microbial mat.</title>
        <authorList>
            <person name="Ben Hania W."/>
            <person name="Joseph M."/>
            <person name="Fiebig A."/>
            <person name="Bunk B."/>
            <person name="Klenk H.-P."/>
            <person name="Fardeau M.-L."/>
            <person name="Spring S."/>
        </authorList>
    </citation>
    <scope>NUCLEOTIDE SEQUENCE [LARGE SCALE GENOMIC DNA]</scope>
    <source>
        <strain evidence="2 3">L21-TH-D2</strain>
    </source>
</reference>
<dbReference type="InterPro" id="IPR027417">
    <property type="entry name" value="P-loop_NTPase"/>
</dbReference>
<evidence type="ECO:0000313" key="2">
    <source>
        <dbReference type="EMBL" id="EOD01415.1"/>
    </source>
</evidence>
<protein>
    <recommendedName>
        <fullName evidence="1">AAA domain-containing protein</fullName>
    </recommendedName>
</protein>
<dbReference type="PANTHER" id="PTHR43384:SF13">
    <property type="entry name" value="SLR0110 PROTEIN"/>
    <property type="match status" value="1"/>
</dbReference>
<sequence>MATEDPDVLLIIDKLSGPFSKFELVDEILKMNKKMKIIYILKEPDDTNFIRYLREKGIRDYFDASDTDVEGELIPSILFEDTVKEEVKKIIEADKEIATASEEKTVKKVYVKKEVVTIASPGGGGVGKTTLAINIGLLAAIKNKKAKVIVVDFNDEKPDIALNLNFNETKGLEGILEDIKEENFNKESIYKNIEQYNSKHHNFFILTGLKSLIETSTYTISHYRYIIDALKDEFDLVIIDTGSFKAASTYSSIEKSTKIIWIVRETESTLKSLKEKLDFFENDLDIRIKDRSEIMLNMTVGYEELERDENIKEIFEQEPIAKIRYNPQIVFEAKNIVLLYYQKVLKVKHLRKKYKRLKRH</sequence>
<dbReference type="GO" id="GO:0005524">
    <property type="term" value="F:ATP binding"/>
    <property type="evidence" value="ECO:0007669"/>
    <property type="project" value="TreeGrafter"/>
</dbReference>
<dbReference type="InterPro" id="IPR025669">
    <property type="entry name" value="AAA_dom"/>
</dbReference>
<organism evidence="2 3">
    <name type="scientific">Caldisalinibacter kiritimatiensis</name>
    <dbReference type="NCBI Taxonomy" id="1304284"/>
    <lineage>
        <taxon>Bacteria</taxon>
        <taxon>Bacillati</taxon>
        <taxon>Bacillota</taxon>
        <taxon>Tissierellia</taxon>
        <taxon>Tissierellales</taxon>
        <taxon>Thermohalobacteraceae</taxon>
        <taxon>Caldisalinibacter</taxon>
    </lineage>
</organism>
<dbReference type="SUPFAM" id="SSF52540">
    <property type="entry name" value="P-loop containing nucleoside triphosphate hydrolases"/>
    <property type="match status" value="1"/>
</dbReference>
<dbReference type="STRING" id="1304284.L21TH_0462"/>
<comment type="caution">
    <text evidence="2">The sequence shown here is derived from an EMBL/GenBank/DDBJ whole genome shotgun (WGS) entry which is preliminary data.</text>
</comment>
<dbReference type="AlphaFoldDB" id="R1CGI8"/>
<proteinExistence type="predicted"/>
<dbReference type="GO" id="GO:0009898">
    <property type="term" value="C:cytoplasmic side of plasma membrane"/>
    <property type="evidence" value="ECO:0007669"/>
    <property type="project" value="TreeGrafter"/>
</dbReference>
<dbReference type="EMBL" id="ARZA01000058">
    <property type="protein sequence ID" value="EOD01415.1"/>
    <property type="molecule type" value="Genomic_DNA"/>
</dbReference>
<dbReference type="Proteomes" id="UP000013378">
    <property type="component" value="Unassembled WGS sequence"/>
</dbReference>